<evidence type="ECO:0000256" key="1">
    <source>
        <dbReference type="ARBA" id="ARBA00022679"/>
    </source>
</evidence>
<organism evidence="4 5">
    <name type="scientific">Candidatus Uhrbacteria bacterium RIFOXYC2_FULL_47_19</name>
    <dbReference type="NCBI Taxonomy" id="1802424"/>
    <lineage>
        <taxon>Bacteria</taxon>
        <taxon>Candidatus Uhriibacteriota</taxon>
    </lineage>
</organism>
<dbReference type="STRING" id="1802424.A2480_00525"/>
<reference evidence="4 5" key="1">
    <citation type="journal article" date="2016" name="Nat. Commun.">
        <title>Thousands of microbial genomes shed light on interconnected biogeochemical processes in an aquifer system.</title>
        <authorList>
            <person name="Anantharaman K."/>
            <person name="Brown C.T."/>
            <person name="Hug L.A."/>
            <person name="Sharon I."/>
            <person name="Castelle C.J."/>
            <person name="Probst A.J."/>
            <person name="Thomas B.C."/>
            <person name="Singh A."/>
            <person name="Wilkins M.J."/>
            <person name="Karaoz U."/>
            <person name="Brodie E.L."/>
            <person name="Williams K.H."/>
            <person name="Hubbard S.S."/>
            <person name="Banfield J.F."/>
        </authorList>
    </citation>
    <scope>NUCLEOTIDE SEQUENCE [LARGE SCALE GENOMIC DNA]</scope>
</reference>
<dbReference type="AlphaFoldDB" id="A0A1F7WCT1"/>
<comment type="caution">
    <text evidence="4">The sequence shown here is derived from an EMBL/GenBank/DDBJ whole genome shotgun (WGS) entry which is preliminary data.</text>
</comment>
<feature type="domain" description="Glycosyltransferase 2-like" evidence="2">
    <location>
        <begin position="318"/>
        <end position="419"/>
    </location>
</feature>
<dbReference type="EMBL" id="MGFG01000028">
    <property type="protein sequence ID" value="OGM00603.1"/>
    <property type="molecule type" value="Genomic_DNA"/>
</dbReference>
<dbReference type="InterPro" id="IPR001173">
    <property type="entry name" value="Glyco_trans_2-like"/>
</dbReference>
<evidence type="ECO:0000259" key="2">
    <source>
        <dbReference type="Pfam" id="PF00535"/>
    </source>
</evidence>
<dbReference type="InterPro" id="IPR050834">
    <property type="entry name" value="Glycosyltransf_2"/>
</dbReference>
<sequence>MDMITDKIICVRHLQDQNVLKSYGLNGPLVDGQEDKIESASKKILEETRNGNFNRIRILYTDKTIRIEQTAKMLASELKKNGEIEISTETDERLNIFYQGEVLLPINYKDGEHFDPLMQAWDAISDEAYIYRNIDYRFGDGYGFKKYPLLAKSFLKSGESVADLLIRRYSLIVDILSGKLRGENELLVLCTQSDLPLLLLELQEVGRMGNIRQEELPFICWQVYKEKIQKNYNGDIPMGYTISLDLSDLVNSDFKEVVMLAKKNIEDRKAVPPSSIQDILNTTDNDFSEIDNNFKKEIGVGIDSTSIINSEFGFYPVSVVIPYYNSRSTILDVLRSIELQNLTKKEMSNVEVVIVNDGWKDDLEDIVIPSDYSFDLKIITCEENGGRSVARNIGTRNAKHDILMFLDADNLVSGECLREHSIRNKITPDQLYTSLVANIFLEDVPKITSPYFSENKPLPKPNDFNEFRVKEEIKSSSVGIHDIKRDTTVEILKETDNFRKYGFGRMVAYYDLPSMYATYCVSVTKTMFQKIGGFSEKFKGWGMEDSFFGAIGIVRGAKIIPILSCGSYSINLPSHSGSEEKEKMELKVNVDRYNKLMRDSFV</sequence>
<dbReference type="Pfam" id="PF02709">
    <property type="entry name" value="Glyco_transf_7C"/>
    <property type="match status" value="1"/>
</dbReference>
<dbReference type="PANTHER" id="PTHR43685:SF3">
    <property type="entry name" value="SLR2126 PROTEIN"/>
    <property type="match status" value="1"/>
</dbReference>
<evidence type="ECO:0000313" key="4">
    <source>
        <dbReference type="EMBL" id="OGM00603.1"/>
    </source>
</evidence>
<dbReference type="GO" id="GO:0016740">
    <property type="term" value="F:transferase activity"/>
    <property type="evidence" value="ECO:0007669"/>
    <property type="project" value="UniProtKB-KW"/>
</dbReference>
<dbReference type="Proteomes" id="UP000176988">
    <property type="component" value="Unassembled WGS sequence"/>
</dbReference>
<dbReference type="InterPro" id="IPR027791">
    <property type="entry name" value="Galactosyl_T_C"/>
</dbReference>
<dbReference type="Pfam" id="PF00535">
    <property type="entry name" value="Glycos_transf_2"/>
    <property type="match status" value="1"/>
</dbReference>
<evidence type="ECO:0000313" key="5">
    <source>
        <dbReference type="Proteomes" id="UP000176988"/>
    </source>
</evidence>
<name>A0A1F7WCT1_9BACT</name>
<accession>A0A1F7WCT1</accession>
<evidence type="ECO:0000259" key="3">
    <source>
        <dbReference type="Pfam" id="PF02709"/>
    </source>
</evidence>
<feature type="domain" description="Galactosyltransferase C-terminal" evidence="3">
    <location>
        <begin position="507"/>
        <end position="546"/>
    </location>
</feature>
<keyword evidence="1" id="KW-0808">Transferase</keyword>
<dbReference type="Gene3D" id="3.90.550.10">
    <property type="entry name" value="Spore Coat Polysaccharide Biosynthesis Protein SpsA, Chain A"/>
    <property type="match status" value="1"/>
</dbReference>
<dbReference type="PANTHER" id="PTHR43685">
    <property type="entry name" value="GLYCOSYLTRANSFERASE"/>
    <property type="match status" value="1"/>
</dbReference>
<dbReference type="SUPFAM" id="SSF53448">
    <property type="entry name" value="Nucleotide-diphospho-sugar transferases"/>
    <property type="match status" value="1"/>
</dbReference>
<dbReference type="InterPro" id="IPR029044">
    <property type="entry name" value="Nucleotide-diphossugar_trans"/>
</dbReference>
<proteinExistence type="predicted"/>
<evidence type="ECO:0008006" key="6">
    <source>
        <dbReference type="Google" id="ProtNLM"/>
    </source>
</evidence>
<protein>
    <recommendedName>
        <fullName evidence="6">Glycosyltransferase 2-like domain-containing protein</fullName>
    </recommendedName>
</protein>
<dbReference type="CDD" id="cd00761">
    <property type="entry name" value="Glyco_tranf_GTA_type"/>
    <property type="match status" value="1"/>
</dbReference>
<gene>
    <name evidence="4" type="ORF">A2480_00525</name>
</gene>